<dbReference type="Proteomes" id="UP000178606">
    <property type="component" value="Unassembled WGS sequence"/>
</dbReference>
<sequence length="189" mass="20425">MTRLPLILSLAGAIFWSLPSHAEIGIRGAGGKIGLDVVQSEDTRFLVGVQIDVGTLLSPSLHVEPNFEFGKGLDERGEEKRVYSSNLALKYVLEEEKTRVFGYFSGEIGVNVFSAVLFQGVAVGQQGQMSTVWSRKTDVRSSLNVVPIGLGRKLAGGRAQAFCELKLVFGDEESDTSFRVSAGVGFLIK</sequence>
<accession>A0A1F6CD37</accession>
<gene>
    <name evidence="1" type="ORF">A3F84_11660</name>
</gene>
<dbReference type="AlphaFoldDB" id="A0A1F6CD37"/>
<evidence type="ECO:0008006" key="3">
    <source>
        <dbReference type="Google" id="ProtNLM"/>
    </source>
</evidence>
<evidence type="ECO:0000313" key="2">
    <source>
        <dbReference type="Proteomes" id="UP000178606"/>
    </source>
</evidence>
<organism evidence="1 2">
    <name type="scientific">Handelsmanbacteria sp. (strain RIFCSPLOWO2_12_FULL_64_10)</name>
    <dbReference type="NCBI Taxonomy" id="1817868"/>
    <lineage>
        <taxon>Bacteria</taxon>
        <taxon>Candidatus Handelsmaniibacteriota</taxon>
    </lineage>
</organism>
<dbReference type="EMBL" id="MFKF01000270">
    <property type="protein sequence ID" value="OGG47165.1"/>
    <property type="molecule type" value="Genomic_DNA"/>
</dbReference>
<comment type="caution">
    <text evidence="1">The sequence shown here is derived from an EMBL/GenBank/DDBJ whole genome shotgun (WGS) entry which is preliminary data.</text>
</comment>
<evidence type="ECO:0000313" key="1">
    <source>
        <dbReference type="EMBL" id="OGG47165.1"/>
    </source>
</evidence>
<proteinExistence type="predicted"/>
<name>A0A1F6CD37_HANXR</name>
<reference evidence="1 2" key="1">
    <citation type="journal article" date="2016" name="Nat. Commun.">
        <title>Thousands of microbial genomes shed light on interconnected biogeochemical processes in an aquifer system.</title>
        <authorList>
            <person name="Anantharaman K."/>
            <person name="Brown C.T."/>
            <person name="Hug L.A."/>
            <person name="Sharon I."/>
            <person name="Castelle C.J."/>
            <person name="Probst A.J."/>
            <person name="Thomas B.C."/>
            <person name="Singh A."/>
            <person name="Wilkins M.J."/>
            <person name="Karaoz U."/>
            <person name="Brodie E.L."/>
            <person name="Williams K.H."/>
            <person name="Hubbard S.S."/>
            <person name="Banfield J.F."/>
        </authorList>
    </citation>
    <scope>NUCLEOTIDE SEQUENCE [LARGE SCALE GENOMIC DNA]</scope>
    <source>
        <strain evidence="2">RIFCSPLOWO2_12_FULL_64_10</strain>
    </source>
</reference>
<protein>
    <recommendedName>
        <fullName evidence="3">Outer membrane protein beta-barrel domain-containing protein</fullName>
    </recommendedName>
</protein>